<dbReference type="Proteomes" id="UP001055879">
    <property type="component" value="Linkage Group LG16"/>
</dbReference>
<evidence type="ECO:0000313" key="2">
    <source>
        <dbReference type="Proteomes" id="UP001055879"/>
    </source>
</evidence>
<reference evidence="1 2" key="2">
    <citation type="journal article" date="2022" name="Mol. Ecol. Resour.">
        <title>The genomes of chicory, endive, great burdock and yacon provide insights into Asteraceae paleo-polyploidization history and plant inulin production.</title>
        <authorList>
            <person name="Fan W."/>
            <person name="Wang S."/>
            <person name="Wang H."/>
            <person name="Wang A."/>
            <person name="Jiang F."/>
            <person name="Liu H."/>
            <person name="Zhao H."/>
            <person name="Xu D."/>
            <person name="Zhang Y."/>
        </authorList>
    </citation>
    <scope>NUCLEOTIDE SEQUENCE [LARGE SCALE GENOMIC DNA]</scope>
    <source>
        <strain evidence="2">cv. Niubang</strain>
    </source>
</reference>
<protein>
    <submittedName>
        <fullName evidence="1">Uncharacterized protein</fullName>
    </submittedName>
</protein>
<comment type="caution">
    <text evidence="1">The sequence shown here is derived from an EMBL/GenBank/DDBJ whole genome shotgun (WGS) entry which is preliminary data.</text>
</comment>
<evidence type="ECO:0000313" key="1">
    <source>
        <dbReference type="EMBL" id="KAI3669416.1"/>
    </source>
</evidence>
<keyword evidence="2" id="KW-1185">Reference proteome</keyword>
<accession>A0ACB8XMH5</accession>
<sequence length="124" mass="14097">MLFCSGFDLCNTEKQIWVFFRLGDGDDVLEDDFLVMEKLVNVGLLLRKMQICLIMEMVMEMMSWKLILGDGEVGYCWSLAKEDADLFVNGDVMLANIIANSFMVAKRKEKEMVVNREGGNVVAI</sequence>
<gene>
    <name evidence="1" type="ORF">L6452_40651</name>
</gene>
<reference evidence="2" key="1">
    <citation type="journal article" date="2022" name="Mol. Ecol. Resour.">
        <title>The genomes of chicory, endive, great burdock and yacon provide insights into Asteraceae palaeo-polyploidization history and plant inulin production.</title>
        <authorList>
            <person name="Fan W."/>
            <person name="Wang S."/>
            <person name="Wang H."/>
            <person name="Wang A."/>
            <person name="Jiang F."/>
            <person name="Liu H."/>
            <person name="Zhao H."/>
            <person name="Xu D."/>
            <person name="Zhang Y."/>
        </authorList>
    </citation>
    <scope>NUCLEOTIDE SEQUENCE [LARGE SCALE GENOMIC DNA]</scope>
    <source>
        <strain evidence="2">cv. Niubang</strain>
    </source>
</reference>
<proteinExistence type="predicted"/>
<dbReference type="EMBL" id="CM042062">
    <property type="protein sequence ID" value="KAI3669416.1"/>
    <property type="molecule type" value="Genomic_DNA"/>
</dbReference>
<organism evidence="1 2">
    <name type="scientific">Arctium lappa</name>
    <name type="common">Greater burdock</name>
    <name type="synonym">Lappa major</name>
    <dbReference type="NCBI Taxonomy" id="4217"/>
    <lineage>
        <taxon>Eukaryota</taxon>
        <taxon>Viridiplantae</taxon>
        <taxon>Streptophyta</taxon>
        <taxon>Embryophyta</taxon>
        <taxon>Tracheophyta</taxon>
        <taxon>Spermatophyta</taxon>
        <taxon>Magnoliopsida</taxon>
        <taxon>eudicotyledons</taxon>
        <taxon>Gunneridae</taxon>
        <taxon>Pentapetalae</taxon>
        <taxon>asterids</taxon>
        <taxon>campanulids</taxon>
        <taxon>Asterales</taxon>
        <taxon>Asteraceae</taxon>
        <taxon>Carduoideae</taxon>
        <taxon>Cardueae</taxon>
        <taxon>Arctiinae</taxon>
        <taxon>Arctium</taxon>
    </lineage>
</organism>
<name>A0ACB8XMH5_ARCLA</name>